<keyword evidence="5" id="KW-1185">Reference proteome</keyword>
<dbReference type="KEGG" id="glz:GLAREA_06582"/>
<dbReference type="InterPro" id="IPR010839">
    <property type="entry name" value="AtuA_N"/>
</dbReference>
<feature type="compositionally biased region" description="Basic and acidic residues" evidence="1">
    <location>
        <begin position="8"/>
        <end position="17"/>
    </location>
</feature>
<dbReference type="Proteomes" id="UP000016922">
    <property type="component" value="Unassembled WGS sequence"/>
</dbReference>
<dbReference type="EMBL" id="KE145357">
    <property type="protein sequence ID" value="EPE33569.1"/>
    <property type="molecule type" value="Genomic_DNA"/>
</dbReference>
<evidence type="ECO:0000259" key="2">
    <source>
        <dbReference type="Pfam" id="PF07287"/>
    </source>
</evidence>
<dbReference type="OMA" id="HYGYPGR"/>
<feature type="region of interest" description="Disordered" evidence="1">
    <location>
        <begin position="1"/>
        <end position="21"/>
    </location>
</feature>
<evidence type="ECO:0000313" key="5">
    <source>
        <dbReference type="Proteomes" id="UP000016922"/>
    </source>
</evidence>
<dbReference type="OrthoDB" id="5863171at2759"/>
<dbReference type="GeneID" id="19465635"/>
<proteinExistence type="predicted"/>
<dbReference type="AlphaFoldDB" id="S3D8U8"/>
<feature type="domain" description="Acyclic terpene utilisation N-terminal" evidence="2">
    <location>
        <begin position="90"/>
        <end position="457"/>
    </location>
</feature>
<dbReference type="RefSeq" id="XP_008078721.1">
    <property type="nucleotide sequence ID" value="XM_008080530.1"/>
</dbReference>
<accession>S3D8U8</accession>
<reference evidence="4 5" key="1">
    <citation type="journal article" date="2013" name="BMC Genomics">
        <title>Genomics-driven discovery of the pneumocandin biosynthetic gene cluster in the fungus Glarea lozoyensis.</title>
        <authorList>
            <person name="Chen L."/>
            <person name="Yue Q."/>
            <person name="Zhang X."/>
            <person name="Xiang M."/>
            <person name="Wang C."/>
            <person name="Li S."/>
            <person name="Che Y."/>
            <person name="Ortiz-Lopez F.J."/>
            <person name="Bills G.F."/>
            <person name="Liu X."/>
            <person name="An Z."/>
        </authorList>
    </citation>
    <scope>NUCLEOTIDE SEQUENCE [LARGE SCALE GENOMIC DNA]</scope>
    <source>
        <strain evidence="5">ATCC 20868 / MF5171</strain>
    </source>
</reference>
<evidence type="ECO:0000259" key="3">
    <source>
        <dbReference type="Pfam" id="PF14330"/>
    </source>
</evidence>
<evidence type="ECO:0000256" key="1">
    <source>
        <dbReference type="SAM" id="MobiDB-lite"/>
    </source>
</evidence>
<organism evidence="4 5">
    <name type="scientific">Glarea lozoyensis (strain ATCC 20868 / MF5171)</name>
    <dbReference type="NCBI Taxonomy" id="1116229"/>
    <lineage>
        <taxon>Eukaryota</taxon>
        <taxon>Fungi</taxon>
        <taxon>Dikarya</taxon>
        <taxon>Ascomycota</taxon>
        <taxon>Pezizomycotina</taxon>
        <taxon>Leotiomycetes</taxon>
        <taxon>Helotiales</taxon>
        <taxon>Helotiaceae</taxon>
        <taxon>Glarea</taxon>
    </lineage>
</organism>
<dbReference type="InterPro" id="IPR025496">
    <property type="entry name" value="DUF4387"/>
</dbReference>
<dbReference type="HOGENOM" id="CLU_028036_1_0_1"/>
<evidence type="ECO:0000313" key="4">
    <source>
        <dbReference type="EMBL" id="EPE33569.1"/>
    </source>
</evidence>
<protein>
    <submittedName>
        <fullName evidence="4">Uncharacterized protein</fullName>
    </submittedName>
</protein>
<feature type="domain" description="DUF4387" evidence="3">
    <location>
        <begin position="574"/>
        <end position="675"/>
    </location>
</feature>
<name>S3D8U8_GLAL2</name>
<dbReference type="Pfam" id="PF07287">
    <property type="entry name" value="AtuA"/>
    <property type="match status" value="1"/>
</dbReference>
<dbReference type="Pfam" id="PF14330">
    <property type="entry name" value="DUF4387"/>
    <property type="match status" value="1"/>
</dbReference>
<sequence length="689" mass="74277">MAQGLIDEASRGSHSDELSTDEGTLEPLCHILTPIGMLGYGFDESLIYKALQDLATNETPTALILDSGSTDGGPLKLATGSMTAPRVAYIRDLRKLLALSHEFKVPVIISSAGGDGTNEHVDEVLAIVQEIIEEEPKTNYKFKAVGIYSGVTKVKVLKALAADEVTGCGVSVPALTTQDVEDATVVVAQMGPEPFMDVMGAETYDIIIGGRAYDPSPYIAFCADLATKKFGLPFESLKPTQLGGFAFMGKIMECGALCSIPKSASSKATIYCDGTFDIVPLSPNSYCSPVSVAAHTLYEKTRPDILPGPGGSLHLDASKYEQLADGRSVRVTGAIFKLSRQNRLPYTVKLEAAKIIGYRTLLMGGFRDPILIKGIDSFLERAKAYVKQQHKESPGTWELDWHVYGVDGIMGSLEPGDPSYQPREVFLVGEALASSQELATSVASCARIACVHGPYPGQRGTGGNFAMGVGGKLEVEMGPCAEFCIYHLMPLEIGAEHAQEIRGVDTASTDGGHTPIFSWRRMVMSSCAKTPTYGPLATQIPEAIAMSDFNGVRDVQKAPKLPPCYLNLADPRTLCDVASVVRSKNSGPYEITLDVLFSQKRIYNLMQTSNILTPSAIAKLYKLREDEIIYCGFYDQAMAFKATIPRKRLGKAISGGSFMEADVHGSQQYAGLLGLDLSQEVRRVILGWS</sequence>
<gene>
    <name evidence="4" type="ORF">GLAREA_06582</name>
</gene>
<dbReference type="eggNOG" id="ENOG502QUIE">
    <property type="taxonomic scope" value="Eukaryota"/>
</dbReference>